<protein>
    <recommendedName>
        <fullName evidence="9">D-isomer specific 2-hydroxyacid dehydrogenase NAD-binding domain-containing protein</fullName>
    </recommendedName>
</protein>
<dbReference type="InterPro" id="IPR050857">
    <property type="entry name" value="D-2-hydroxyacid_DH"/>
</dbReference>
<dbReference type="GO" id="GO:0008652">
    <property type="term" value="P:amino acid biosynthetic process"/>
    <property type="evidence" value="ECO:0007669"/>
    <property type="project" value="UniProtKB-KW"/>
</dbReference>
<keyword evidence="4" id="KW-0520">NAD</keyword>
<reference evidence="8" key="1">
    <citation type="submission" date="2015-01" db="EMBL/GenBank/DDBJ databases">
        <authorList>
            <person name="Durling Mikael"/>
        </authorList>
    </citation>
    <scope>NUCLEOTIDE SEQUENCE</scope>
</reference>
<dbReference type="SUPFAM" id="SSF52283">
    <property type="entry name" value="Formate/glycerate dehydrogenase catalytic domain-like"/>
    <property type="match status" value="1"/>
</dbReference>
<dbReference type="Pfam" id="PF02826">
    <property type="entry name" value="2-Hacid_dh_C"/>
    <property type="match status" value="1"/>
</dbReference>
<proteinExistence type="inferred from homology"/>
<dbReference type="Pfam" id="PF00389">
    <property type="entry name" value="2-Hacid_dh"/>
    <property type="match status" value="1"/>
</dbReference>
<dbReference type="PANTHER" id="PTHR42789:SF1">
    <property type="entry name" value="D-ISOMER SPECIFIC 2-HYDROXYACID DEHYDROGENASE FAMILY PROTEIN (AFU_ORTHOLOGUE AFUA_6G10090)"/>
    <property type="match status" value="1"/>
</dbReference>
<organism evidence="8">
    <name type="scientific">Bionectria ochroleuca</name>
    <name type="common">Gliocladium roseum</name>
    <dbReference type="NCBI Taxonomy" id="29856"/>
    <lineage>
        <taxon>Eukaryota</taxon>
        <taxon>Fungi</taxon>
        <taxon>Dikarya</taxon>
        <taxon>Ascomycota</taxon>
        <taxon>Pezizomycotina</taxon>
        <taxon>Sordariomycetes</taxon>
        <taxon>Hypocreomycetidae</taxon>
        <taxon>Hypocreales</taxon>
        <taxon>Bionectriaceae</taxon>
        <taxon>Clonostachys</taxon>
    </lineage>
</organism>
<accession>A0A0B7KJV6</accession>
<evidence type="ECO:0000256" key="1">
    <source>
        <dbReference type="ARBA" id="ARBA00005854"/>
    </source>
</evidence>
<dbReference type="PROSITE" id="PS00065">
    <property type="entry name" value="D_2_HYDROXYACID_DH_1"/>
    <property type="match status" value="1"/>
</dbReference>
<dbReference type="CDD" id="cd12169">
    <property type="entry name" value="PGDH_like_1"/>
    <property type="match status" value="1"/>
</dbReference>
<dbReference type="GO" id="GO:0016616">
    <property type="term" value="F:oxidoreductase activity, acting on the CH-OH group of donors, NAD or NADP as acceptor"/>
    <property type="evidence" value="ECO:0007669"/>
    <property type="project" value="InterPro"/>
</dbReference>
<dbReference type="InterPro" id="IPR006140">
    <property type="entry name" value="D-isomer_DH_NAD-bd"/>
</dbReference>
<dbReference type="AlphaFoldDB" id="A0A0B7KJV6"/>
<evidence type="ECO:0008006" key="9">
    <source>
        <dbReference type="Google" id="ProtNLM"/>
    </source>
</evidence>
<evidence type="ECO:0000259" key="6">
    <source>
        <dbReference type="Pfam" id="PF00389"/>
    </source>
</evidence>
<dbReference type="Gene3D" id="3.40.50.720">
    <property type="entry name" value="NAD(P)-binding Rossmann-like Domain"/>
    <property type="match status" value="2"/>
</dbReference>
<name>A0A0B7KJV6_BIOOC</name>
<feature type="domain" description="D-isomer specific 2-hydroxyacid dehydrogenase catalytic" evidence="6">
    <location>
        <begin position="23"/>
        <end position="354"/>
    </location>
</feature>
<keyword evidence="2" id="KW-0028">Amino-acid biosynthesis</keyword>
<comment type="similarity">
    <text evidence="1 5">Belongs to the D-isomer specific 2-hydroxyacid dehydrogenase family.</text>
</comment>
<evidence type="ECO:0000313" key="8">
    <source>
        <dbReference type="EMBL" id="CEO57419.1"/>
    </source>
</evidence>
<evidence type="ECO:0000259" key="7">
    <source>
        <dbReference type="Pfam" id="PF02826"/>
    </source>
</evidence>
<evidence type="ECO:0000256" key="4">
    <source>
        <dbReference type="ARBA" id="ARBA00023027"/>
    </source>
</evidence>
<dbReference type="InterPro" id="IPR036291">
    <property type="entry name" value="NAD(P)-bd_dom_sf"/>
</dbReference>
<dbReference type="PROSITE" id="PS00671">
    <property type="entry name" value="D_2_HYDROXYACID_DH_3"/>
    <property type="match status" value="1"/>
</dbReference>
<dbReference type="GO" id="GO:0051287">
    <property type="term" value="F:NAD binding"/>
    <property type="evidence" value="ECO:0007669"/>
    <property type="project" value="InterPro"/>
</dbReference>
<gene>
    <name evidence="8" type="ORF">BN869_000013477_1</name>
</gene>
<feature type="domain" description="D-isomer specific 2-hydroxyacid dehydrogenase NAD-binding" evidence="7">
    <location>
        <begin position="131"/>
        <end position="322"/>
    </location>
</feature>
<dbReference type="InterPro" id="IPR029752">
    <property type="entry name" value="D-isomer_DH_CS1"/>
</dbReference>
<dbReference type="InterPro" id="IPR029753">
    <property type="entry name" value="D-isomer_DH_CS"/>
</dbReference>
<evidence type="ECO:0000256" key="2">
    <source>
        <dbReference type="ARBA" id="ARBA00022605"/>
    </source>
</evidence>
<evidence type="ECO:0000256" key="3">
    <source>
        <dbReference type="ARBA" id="ARBA00023002"/>
    </source>
</evidence>
<dbReference type="PANTHER" id="PTHR42789">
    <property type="entry name" value="D-ISOMER SPECIFIC 2-HYDROXYACID DEHYDROGENASE FAMILY PROTEIN (AFU_ORTHOLOGUE AFUA_6G10090)"/>
    <property type="match status" value="1"/>
</dbReference>
<sequence>MASRKIRVAILDDYQGIAAQKLAHLNTKIEVASFPDTLPPTADEKQLVERLLPFDVISTMRERTALPGTVIRALNNLKLVLTTGMKNTAIDMAVCAERGIPVLGAKGLGSSAVANSKPPTSLDSTLQHTWALILGSARNIARDDALMKTGNGWETSFASGLTGKTLGVIGLGKLGAEVAKVAVLAFGMKVLAWSSSLTQETADSKAHDFGLAAGTFQVALSKEHLLRDADVVSIHYVLSDRSRGMLGSPELQLMKPTALLVNTSRGPLIDEQALLETVKAGKIRGLALDVYHSEPLPADSEWRRIPWGKDGRSEVLLSPHMGYVEEGVMHRWYEDSVTNLEAWLDGKDLPTKLN</sequence>
<evidence type="ECO:0000256" key="5">
    <source>
        <dbReference type="RuleBase" id="RU003719"/>
    </source>
</evidence>
<dbReference type="SUPFAM" id="SSF51735">
    <property type="entry name" value="NAD(P)-binding Rossmann-fold domains"/>
    <property type="match status" value="1"/>
</dbReference>
<dbReference type="InterPro" id="IPR006139">
    <property type="entry name" value="D-isomer_2_OHA_DH_cat_dom"/>
</dbReference>
<keyword evidence="3 5" id="KW-0560">Oxidoreductase</keyword>
<dbReference type="EMBL" id="CDPU01000101">
    <property type="protein sequence ID" value="CEO57419.1"/>
    <property type="molecule type" value="Genomic_DNA"/>
</dbReference>